<accession>A0A366F9P6</accession>
<evidence type="ECO:0000313" key="4">
    <source>
        <dbReference type="EMBL" id="RBP11384.1"/>
    </source>
</evidence>
<proteinExistence type="predicted"/>
<dbReference type="PANTHER" id="PTHR10584">
    <property type="entry name" value="SUGAR KINASE"/>
    <property type="match status" value="1"/>
</dbReference>
<gene>
    <name evidence="4" type="ORF">DFR50_11678</name>
</gene>
<keyword evidence="2 4" id="KW-0418">Kinase</keyword>
<dbReference type="AlphaFoldDB" id="A0A366F9P6"/>
<evidence type="ECO:0000259" key="3">
    <source>
        <dbReference type="Pfam" id="PF00294"/>
    </source>
</evidence>
<dbReference type="OrthoDB" id="9775849at2"/>
<sequence length="285" mass="29150">MNVAITGYASLDYALRLDRAPEADRTATILSRAGDFPRLGGSPAYVAAAMAAAGARGAAPITWVGDDADGESYRAALAALGLRTDGVGIRSGRTPVCVLAYQPDGGCCCLYHPSLAEPIGLDAAQRALVAAADFVCVTVGPEQATREALALTGSHAILTWAVKADPRAVPPDLAAALATRADIVVSSRGEADFVREAFARAGARDSAPLRIETRGGEGVAILREGAARLVPVRPVEAEDTTGAGDTFLGAFLAAWSGGDVERAVEAGARAARALLEGRAQKVQGT</sequence>
<dbReference type="GO" id="GO:0016301">
    <property type="term" value="F:kinase activity"/>
    <property type="evidence" value="ECO:0007669"/>
    <property type="project" value="UniProtKB-KW"/>
</dbReference>
<dbReference type="PANTHER" id="PTHR10584:SF166">
    <property type="entry name" value="RIBOKINASE"/>
    <property type="match status" value="1"/>
</dbReference>
<keyword evidence="5" id="KW-1185">Reference proteome</keyword>
<name>A0A366F9P6_9HYPH</name>
<dbReference type="InterPro" id="IPR002173">
    <property type="entry name" value="Carboh/pur_kinase_PfkB_CS"/>
</dbReference>
<dbReference type="Pfam" id="PF00294">
    <property type="entry name" value="PfkB"/>
    <property type="match status" value="1"/>
</dbReference>
<keyword evidence="1" id="KW-0808">Transferase</keyword>
<dbReference type="InterPro" id="IPR011611">
    <property type="entry name" value="PfkB_dom"/>
</dbReference>
<evidence type="ECO:0000256" key="2">
    <source>
        <dbReference type="ARBA" id="ARBA00022777"/>
    </source>
</evidence>
<organism evidence="4 5">
    <name type="scientific">Roseiarcus fermentans</name>
    <dbReference type="NCBI Taxonomy" id="1473586"/>
    <lineage>
        <taxon>Bacteria</taxon>
        <taxon>Pseudomonadati</taxon>
        <taxon>Pseudomonadota</taxon>
        <taxon>Alphaproteobacteria</taxon>
        <taxon>Hyphomicrobiales</taxon>
        <taxon>Roseiarcaceae</taxon>
        <taxon>Roseiarcus</taxon>
    </lineage>
</organism>
<feature type="domain" description="Carbohydrate kinase PfkB" evidence="3">
    <location>
        <begin position="39"/>
        <end position="275"/>
    </location>
</feature>
<dbReference type="RefSeq" id="WP_113890170.1">
    <property type="nucleotide sequence ID" value="NZ_QNRK01000016.1"/>
</dbReference>
<dbReference type="EMBL" id="QNRK01000016">
    <property type="protein sequence ID" value="RBP11384.1"/>
    <property type="molecule type" value="Genomic_DNA"/>
</dbReference>
<dbReference type="Gene3D" id="3.40.1190.20">
    <property type="match status" value="1"/>
</dbReference>
<dbReference type="PROSITE" id="PS00584">
    <property type="entry name" value="PFKB_KINASES_2"/>
    <property type="match status" value="1"/>
</dbReference>
<dbReference type="SUPFAM" id="SSF53613">
    <property type="entry name" value="Ribokinase-like"/>
    <property type="match status" value="1"/>
</dbReference>
<dbReference type="InterPro" id="IPR029056">
    <property type="entry name" value="Ribokinase-like"/>
</dbReference>
<evidence type="ECO:0000313" key="5">
    <source>
        <dbReference type="Proteomes" id="UP000253529"/>
    </source>
</evidence>
<comment type="caution">
    <text evidence="4">The sequence shown here is derived from an EMBL/GenBank/DDBJ whole genome shotgun (WGS) entry which is preliminary data.</text>
</comment>
<dbReference type="Proteomes" id="UP000253529">
    <property type="component" value="Unassembled WGS sequence"/>
</dbReference>
<reference evidence="4 5" key="1">
    <citation type="submission" date="2018-06" db="EMBL/GenBank/DDBJ databases">
        <title>Genomic Encyclopedia of Type Strains, Phase IV (KMG-IV): sequencing the most valuable type-strain genomes for metagenomic binning, comparative biology and taxonomic classification.</title>
        <authorList>
            <person name="Goeker M."/>
        </authorList>
    </citation>
    <scope>NUCLEOTIDE SEQUENCE [LARGE SCALE GENOMIC DNA]</scope>
    <source>
        <strain evidence="4 5">DSM 24875</strain>
    </source>
</reference>
<evidence type="ECO:0000256" key="1">
    <source>
        <dbReference type="ARBA" id="ARBA00022679"/>
    </source>
</evidence>
<protein>
    <submittedName>
        <fullName evidence="4">Ribokinase</fullName>
    </submittedName>
</protein>